<dbReference type="VEuPathDB" id="FungiDB:SI65_01845"/>
<dbReference type="STRING" id="573508.A0A1E3BTI7"/>
<comment type="subcellular location">
    <subcellularLocation>
        <location evidence="1">Membrane</location>
        <topology evidence="1">Multi-pass membrane protein</topology>
    </subcellularLocation>
</comment>
<dbReference type="InterPro" id="IPR047622">
    <property type="entry name" value="GPR1_FUN34_YAAH"/>
</dbReference>
<dbReference type="InterPro" id="IPR051633">
    <property type="entry name" value="AceTr"/>
</dbReference>
<feature type="transmembrane region" description="Helical" evidence="7">
    <location>
        <begin position="212"/>
        <end position="232"/>
    </location>
</feature>
<comment type="similarity">
    <text evidence="2">Belongs to the acetate uptake transporter (AceTr) (TC 2.A.96) family.</text>
</comment>
<sequence length="300" mass="32125">MSAENQFEKDVGPAANDTINHNGDATGSGAPAAPILSADEHEVARAAARFGYGPLSHVNTAEARLPPFGGEFQPGLYKPVEGRKFANPAPLGLSAFALTTFVLSAINMGARNITEPNIVVGLAFGYGGLVQLLAGMWEMAIGNTFGATALSSYGGFWLSFAIVLTPGGFEIMSSLEEAGGATMWNNSFGLYLMGWFIFTTILLFCTLRSTVAFFLLFFFLDLCFLLLGIGYIQRDSQNQPNKPVLMAGGFFGLLAAFAAWYNALAGLADNSNSFFIIPVAHFPWSPTGRTRRGKTDREQA</sequence>
<evidence type="ECO:0000313" key="10">
    <source>
        <dbReference type="Proteomes" id="UP000094569"/>
    </source>
</evidence>
<feature type="transmembrane region" description="Helical" evidence="7">
    <location>
        <begin position="244"/>
        <end position="264"/>
    </location>
</feature>
<reference evidence="8 10" key="1">
    <citation type="journal article" date="2016" name="BMC Genomics">
        <title>Comparative genomic and transcriptomic analyses of the Fuzhuan brick tea-fermentation fungus Aspergillus cristatus.</title>
        <authorList>
            <person name="Ge Y."/>
            <person name="Wang Y."/>
            <person name="Liu Y."/>
            <person name="Tan Y."/>
            <person name="Ren X."/>
            <person name="Zhang X."/>
            <person name="Hyde K.D."/>
            <person name="Liu Y."/>
            <person name="Liu Z."/>
        </authorList>
    </citation>
    <scope>NUCLEOTIDE SEQUENCE [LARGE SCALE GENOMIC DNA]</scope>
    <source>
        <strain evidence="8 10">GZAAS20.1005</strain>
    </source>
</reference>
<dbReference type="Proteomes" id="UP000094569">
    <property type="component" value="Unassembled WGS sequence"/>
</dbReference>
<evidence type="ECO:0000256" key="7">
    <source>
        <dbReference type="SAM" id="Phobius"/>
    </source>
</evidence>
<evidence type="ECO:0000256" key="2">
    <source>
        <dbReference type="ARBA" id="ARBA00005587"/>
    </source>
</evidence>
<accession>A0A1E3BTI7</accession>
<name>A0A1E3BTI7_ASPCR</name>
<evidence type="ECO:0000256" key="5">
    <source>
        <dbReference type="ARBA" id="ARBA00023136"/>
    </source>
</evidence>
<evidence type="ECO:0000313" key="8">
    <source>
        <dbReference type="EMBL" id="ODM24255.1"/>
    </source>
</evidence>
<dbReference type="EMBL" id="JXNT01000001">
    <property type="protein sequence ID" value="ODM24255.1"/>
    <property type="molecule type" value="Genomic_DNA"/>
</dbReference>
<feature type="transmembrane region" description="Helical" evidence="7">
    <location>
        <begin position="85"/>
        <end position="106"/>
    </location>
</feature>
<dbReference type="AlphaFoldDB" id="A0A1E3BTI7"/>
<protein>
    <recommendedName>
        <fullName evidence="11">Acetate permease A</fullName>
    </recommendedName>
</protein>
<organism evidence="8 10">
    <name type="scientific">Aspergillus cristatus</name>
    <name type="common">Chinese Fuzhuan brick tea-fermentation fungus</name>
    <name type="synonym">Eurotium cristatum</name>
    <dbReference type="NCBI Taxonomy" id="573508"/>
    <lineage>
        <taxon>Eukaryota</taxon>
        <taxon>Fungi</taxon>
        <taxon>Dikarya</taxon>
        <taxon>Ascomycota</taxon>
        <taxon>Pezizomycotina</taxon>
        <taxon>Eurotiomycetes</taxon>
        <taxon>Eurotiomycetidae</taxon>
        <taxon>Eurotiales</taxon>
        <taxon>Aspergillaceae</taxon>
        <taxon>Aspergillus</taxon>
        <taxon>Aspergillus subgen. Aspergillus</taxon>
    </lineage>
</organism>
<evidence type="ECO:0000256" key="6">
    <source>
        <dbReference type="SAM" id="MobiDB-lite"/>
    </source>
</evidence>
<dbReference type="PROSITE" id="PS01114">
    <property type="entry name" value="GPR1_FUN34_YAAH"/>
    <property type="match status" value="1"/>
</dbReference>
<feature type="region of interest" description="Disordered" evidence="6">
    <location>
        <begin position="1"/>
        <end position="30"/>
    </location>
</feature>
<dbReference type="OrthoDB" id="3648309at2759"/>
<dbReference type="EMBL" id="JXNT01000001">
    <property type="protein sequence ID" value="ODM24446.1"/>
    <property type="molecule type" value="Genomic_DNA"/>
</dbReference>
<dbReference type="GO" id="GO:0015123">
    <property type="term" value="F:acetate transmembrane transporter activity"/>
    <property type="evidence" value="ECO:0007669"/>
    <property type="project" value="TreeGrafter"/>
</dbReference>
<evidence type="ECO:0000256" key="4">
    <source>
        <dbReference type="ARBA" id="ARBA00022989"/>
    </source>
</evidence>
<evidence type="ECO:0000256" key="1">
    <source>
        <dbReference type="ARBA" id="ARBA00004141"/>
    </source>
</evidence>
<dbReference type="InterPro" id="IPR000791">
    <property type="entry name" value="Gpr1/Fun34/SatP-like"/>
</dbReference>
<keyword evidence="3 7" id="KW-0812">Transmembrane</keyword>
<keyword evidence="5 7" id="KW-0472">Membrane</keyword>
<evidence type="ECO:0008006" key="11">
    <source>
        <dbReference type="Google" id="ProtNLM"/>
    </source>
</evidence>
<dbReference type="PANTHER" id="PTHR31123:SF1">
    <property type="entry name" value="ACCUMULATION OF DYADS PROTEIN 2-RELATED"/>
    <property type="match status" value="1"/>
</dbReference>
<dbReference type="GO" id="GO:0005886">
    <property type="term" value="C:plasma membrane"/>
    <property type="evidence" value="ECO:0007669"/>
    <property type="project" value="TreeGrafter"/>
</dbReference>
<feature type="transmembrane region" description="Helical" evidence="7">
    <location>
        <begin position="188"/>
        <end position="205"/>
    </location>
</feature>
<dbReference type="NCBIfam" id="NF038013">
    <property type="entry name" value="AceTr_1"/>
    <property type="match status" value="1"/>
</dbReference>
<gene>
    <name evidence="8" type="ORF">SI65_01845</name>
    <name evidence="9" type="ORF">SI65_02036</name>
</gene>
<feature type="transmembrane region" description="Helical" evidence="7">
    <location>
        <begin position="149"/>
        <end position="168"/>
    </location>
</feature>
<keyword evidence="10" id="KW-1185">Reference proteome</keyword>
<dbReference type="Pfam" id="PF01184">
    <property type="entry name" value="Gpr1_Fun34_YaaH"/>
    <property type="match status" value="1"/>
</dbReference>
<feature type="compositionally biased region" description="Basic and acidic residues" evidence="6">
    <location>
        <begin position="1"/>
        <end position="11"/>
    </location>
</feature>
<evidence type="ECO:0000256" key="3">
    <source>
        <dbReference type="ARBA" id="ARBA00022692"/>
    </source>
</evidence>
<dbReference type="VEuPathDB" id="FungiDB:SI65_02036"/>
<evidence type="ECO:0000313" key="9">
    <source>
        <dbReference type="EMBL" id="ODM24446.1"/>
    </source>
</evidence>
<proteinExistence type="inferred from homology"/>
<keyword evidence="4 7" id="KW-1133">Transmembrane helix</keyword>
<comment type="caution">
    <text evidence="8">The sequence shown here is derived from an EMBL/GenBank/DDBJ whole genome shotgun (WGS) entry which is preliminary data.</text>
</comment>
<feature type="transmembrane region" description="Helical" evidence="7">
    <location>
        <begin position="118"/>
        <end position="137"/>
    </location>
</feature>
<dbReference type="PANTHER" id="PTHR31123">
    <property type="entry name" value="ACCUMULATION OF DYADS PROTEIN 2-RELATED"/>
    <property type="match status" value="1"/>
</dbReference>